<dbReference type="HOGENOM" id="CLU_132452_0_0_2"/>
<evidence type="ECO:0000313" key="4">
    <source>
        <dbReference type="Proteomes" id="UP000000740"/>
    </source>
</evidence>
<keyword evidence="4" id="KW-1185">Reference proteome</keyword>
<accession>B9LSX1</accession>
<dbReference type="InterPro" id="IPR016181">
    <property type="entry name" value="Acyl_CoA_acyltransferase"/>
</dbReference>
<organism evidence="3 4">
    <name type="scientific">Halorubrum lacusprofundi (strain ATCC 49239 / DSM 5036 / JCM 8891 / ACAM 34)</name>
    <dbReference type="NCBI Taxonomy" id="416348"/>
    <lineage>
        <taxon>Archaea</taxon>
        <taxon>Methanobacteriati</taxon>
        <taxon>Methanobacteriota</taxon>
        <taxon>Stenosarchaea group</taxon>
        <taxon>Halobacteria</taxon>
        <taxon>Halobacteriales</taxon>
        <taxon>Haloferacaceae</taxon>
        <taxon>Halorubrum</taxon>
    </lineage>
</organism>
<name>B9LSX1_HALLT</name>
<dbReference type="InterPro" id="IPR000182">
    <property type="entry name" value="GNAT_dom"/>
</dbReference>
<dbReference type="AlphaFoldDB" id="B9LSX1"/>
<dbReference type="Pfam" id="PF13673">
    <property type="entry name" value="Acetyltransf_10"/>
    <property type="match status" value="1"/>
</dbReference>
<dbReference type="PROSITE" id="PS51186">
    <property type="entry name" value="GNAT"/>
    <property type="match status" value="1"/>
</dbReference>
<evidence type="ECO:0000313" key="3">
    <source>
        <dbReference type="EMBL" id="ACM56036.1"/>
    </source>
</evidence>
<feature type="domain" description="N-acetyltransferase" evidence="2">
    <location>
        <begin position="17"/>
        <end position="155"/>
    </location>
</feature>
<dbReference type="GeneID" id="7401051"/>
<dbReference type="RefSeq" id="WP_012659673.1">
    <property type="nucleotide sequence ID" value="NC_012029.1"/>
</dbReference>
<gene>
    <name evidence="3" type="ordered locus">Hlac_0433</name>
</gene>
<reference evidence="3 4" key="1">
    <citation type="journal article" date="2016" name="Stand. Genomic Sci.">
        <title>Complete genome sequence of the Antarctic Halorubrum lacusprofundi type strain ACAM 34.</title>
        <authorList>
            <person name="Anderson I.J."/>
            <person name="DasSarma P."/>
            <person name="Lucas S."/>
            <person name="Copeland A."/>
            <person name="Lapidus A."/>
            <person name="Del Rio T.G."/>
            <person name="Tice H."/>
            <person name="Dalin E."/>
            <person name="Bruce D.C."/>
            <person name="Goodwin L."/>
            <person name="Pitluck S."/>
            <person name="Sims D."/>
            <person name="Brettin T.S."/>
            <person name="Detter J.C."/>
            <person name="Han C.S."/>
            <person name="Larimer F."/>
            <person name="Hauser L."/>
            <person name="Land M."/>
            <person name="Ivanova N."/>
            <person name="Richardson P."/>
            <person name="Cavicchioli R."/>
            <person name="DasSarma S."/>
            <person name="Woese C.R."/>
            <person name="Kyrpides N.C."/>
        </authorList>
    </citation>
    <scope>NUCLEOTIDE SEQUENCE [LARGE SCALE GENOMIC DNA]</scope>
    <source>
        <strain evidence="4">ATCC 49239 / DSM 5036 / JCM 8891 / ACAM 34</strain>
    </source>
</reference>
<feature type="region of interest" description="Disordered" evidence="1">
    <location>
        <begin position="1"/>
        <end position="23"/>
    </location>
</feature>
<dbReference type="Gene3D" id="3.40.630.30">
    <property type="match status" value="1"/>
</dbReference>
<dbReference type="EMBL" id="CP001365">
    <property type="protein sequence ID" value="ACM56036.1"/>
    <property type="molecule type" value="Genomic_DNA"/>
</dbReference>
<dbReference type="SUPFAM" id="SSF55729">
    <property type="entry name" value="Acyl-CoA N-acyltransferases (Nat)"/>
    <property type="match status" value="1"/>
</dbReference>
<dbReference type="GO" id="GO:0016747">
    <property type="term" value="F:acyltransferase activity, transferring groups other than amino-acyl groups"/>
    <property type="evidence" value="ECO:0007669"/>
    <property type="project" value="InterPro"/>
</dbReference>
<evidence type="ECO:0000259" key="2">
    <source>
        <dbReference type="PROSITE" id="PS51186"/>
    </source>
</evidence>
<sequence>MSGEGDPSDSPDSPDNIEIGTASPDDRLDILRVLDAAMLETDAETVDAAIDAGDALVARFKRTDAVVGALVATRPESDRVHVDAVAVRRARRGRGIGSALVAETVRRAERDAESAVVTAEFDPELKGFYIDLGFAVDSERDEVETGRLRGRCPAGGGSADAE</sequence>
<proteinExistence type="predicted"/>
<evidence type="ECO:0000256" key="1">
    <source>
        <dbReference type="SAM" id="MobiDB-lite"/>
    </source>
</evidence>
<dbReference type="Proteomes" id="UP000000740">
    <property type="component" value="Chromosome 1"/>
</dbReference>
<dbReference type="KEGG" id="hla:Hlac_0433"/>
<protein>
    <submittedName>
        <fullName evidence="3">GCN5-related N-acetyltransferase</fullName>
    </submittedName>
</protein>
<dbReference type="eggNOG" id="arCOG04721">
    <property type="taxonomic scope" value="Archaea"/>
</dbReference>